<dbReference type="KEGG" id="crq:GCK72_020459"/>
<evidence type="ECO:0000313" key="2">
    <source>
        <dbReference type="Proteomes" id="UP000483820"/>
    </source>
</evidence>
<dbReference type="AlphaFoldDB" id="A0A6A5GHB7"/>
<accession>A0A6A5GHB7</accession>
<dbReference type="RefSeq" id="XP_053582497.1">
    <property type="nucleotide sequence ID" value="XM_053733584.1"/>
</dbReference>
<reference evidence="1 2" key="1">
    <citation type="submission" date="2019-12" db="EMBL/GenBank/DDBJ databases">
        <title>Chromosome-level assembly of the Caenorhabditis remanei genome.</title>
        <authorList>
            <person name="Teterina A.A."/>
            <person name="Willis J.H."/>
            <person name="Phillips P.C."/>
        </authorList>
    </citation>
    <scope>NUCLEOTIDE SEQUENCE [LARGE SCALE GENOMIC DNA]</scope>
    <source>
        <strain evidence="1 2">PX506</strain>
        <tissue evidence="1">Whole organism</tissue>
    </source>
</reference>
<organism evidence="1 2">
    <name type="scientific">Caenorhabditis remanei</name>
    <name type="common">Caenorhabditis vulgaris</name>
    <dbReference type="NCBI Taxonomy" id="31234"/>
    <lineage>
        <taxon>Eukaryota</taxon>
        <taxon>Metazoa</taxon>
        <taxon>Ecdysozoa</taxon>
        <taxon>Nematoda</taxon>
        <taxon>Chromadorea</taxon>
        <taxon>Rhabditida</taxon>
        <taxon>Rhabditina</taxon>
        <taxon>Rhabditomorpha</taxon>
        <taxon>Rhabditoidea</taxon>
        <taxon>Rhabditidae</taxon>
        <taxon>Peloderinae</taxon>
        <taxon>Caenorhabditis</taxon>
    </lineage>
</organism>
<name>A0A6A5GHB7_CAERE</name>
<comment type="caution">
    <text evidence="1">The sequence shown here is derived from an EMBL/GenBank/DDBJ whole genome shotgun (WGS) entry which is preliminary data.</text>
</comment>
<proteinExistence type="predicted"/>
<gene>
    <name evidence="1" type="ORF">GCK72_020459</name>
</gene>
<sequence length="282" mass="33201">MLTYETMAISTMNLQQLCLESHNLDKSVPLKIVRKDCQPSKEACEHFLDKTKVIIQRYSQLADRIRAEVIEENMTKAIENFKDAVLKRLGLPLEIYQLFKVPTTHQFLQEYRANIGRSMKVLQDWQNKRQIWSDKLKNIEADSNDNERKASLASDTQLELDCLTYFEVKELWIKEGRSLVGTWNWWKNTIHHNFYLTFKMFHYQWPAWLNLNAFQNHVNAYNFIKNSLNSLRFDWNSIQSDNPVALVSDFDREIEKSRDMMSSFGFSAQVGPFQEATIAIAE</sequence>
<protein>
    <submittedName>
        <fullName evidence="1">Uncharacterized protein</fullName>
    </submittedName>
</protein>
<dbReference type="GeneID" id="9820229"/>
<dbReference type="Proteomes" id="UP000483820">
    <property type="component" value="Chromosome V"/>
</dbReference>
<dbReference type="EMBL" id="WUAV01000005">
    <property type="protein sequence ID" value="KAF1753902.1"/>
    <property type="molecule type" value="Genomic_DNA"/>
</dbReference>
<evidence type="ECO:0000313" key="1">
    <source>
        <dbReference type="EMBL" id="KAF1753902.1"/>
    </source>
</evidence>
<dbReference type="CTD" id="9820229"/>